<organism evidence="2 3">
    <name type="scientific">Lentinula lateritia</name>
    <dbReference type="NCBI Taxonomy" id="40482"/>
    <lineage>
        <taxon>Eukaryota</taxon>
        <taxon>Fungi</taxon>
        <taxon>Dikarya</taxon>
        <taxon>Basidiomycota</taxon>
        <taxon>Agaricomycotina</taxon>
        <taxon>Agaricomycetes</taxon>
        <taxon>Agaricomycetidae</taxon>
        <taxon>Agaricales</taxon>
        <taxon>Marasmiineae</taxon>
        <taxon>Omphalotaceae</taxon>
        <taxon>Lentinula</taxon>
    </lineage>
</organism>
<dbReference type="AlphaFoldDB" id="A0A9W9DSD5"/>
<gene>
    <name evidence="2" type="ORF">C8J55DRAFT_510149</name>
</gene>
<feature type="transmembrane region" description="Helical" evidence="1">
    <location>
        <begin position="165"/>
        <end position="195"/>
    </location>
</feature>
<accession>A0A9W9DSD5</accession>
<proteinExistence type="predicted"/>
<feature type="transmembrane region" description="Helical" evidence="1">
    <location>
        <begin position="207"/>
        <end position="230"/>
    </location>
</feature>
<keyword evidence="1" id="KW-1133">Transmembrane helix</keyword>
<evidence type="ECO:0000256" key="1">
    <source>
        <dbReference type="SAM" id="Phobius"/>
    </source>
</evidence>
<sequence length="287" mass="32430">MVSAVFVRIKELIGSTVMSIAATFSLLKAMSTYIVLYKAFTSPLKMQVRYRSVYVVHMITSMVMVSALDAFKLYAEQRVTIGIDVVILAWIPLSTFVTVRVLRRCIEDIQAPVLPFWRTGHDSCRASEGLNDLMTTFGFGHTFAMFSRLSYAILNYSHSIDSDPIAPILFILCRSSMTTILTLSLFAVLIFGLCLELSGIRQNRWGYFLYFYLLVTIPLQRVVTISRWVVALLEGRIRILERDEEELIPFPGLVKGDACASANEQVLSQGRVLSPCRMIFSETCVLY</sequence>
<keyword evidence="1" id="KW-0812">Transmembrane</keyword>
<name>A0A9W9DSD5_9AGAR</name>
<feature type="transmembrane region" description="Helical" evidence="1">
    <location>
        <begin position="52"/>
        <end position="75"/>
    </location>
</feature>
<comment type="caution">
    <text evidence="2">The sequence shown here is derived from an EMBL/GenBank/DDBJ whole genome shotgun (WGS) entry which is preliminary data.</text>
</comment>
<dbReference type="EMBL" id="JANVFS010000012">
    <property type="protein sequence ID" value="KAJ4484257.1"/>
    <property type="molecule type" value="Genomic_DNA"/>
</dbReference>
<feature type="transmembrane region" description="Helical" evidence="1">
    <location>
        <begin position="81"/>
        <end position="102"/>
    </location>
</feature>
<reference evidence="2" key="1">
    <citation type="submission" date="2022-08" db="EMBL/GenBank/DDBJ databases">
        <authorList>
            <consortium name="DOE Joint Genome Institute"/>
            <person name="Min B."/>
            <person name="Riley R."/>
            <person name="Sierra-Patev S."/>
            <person name="Naranjo-Ortiz M."/>
            <person name="Looney B."/>
            <person name="Konkel Z."/>
            <person name="Slot J.C."/>
            <person name="Sakamoto Y."/>
            <person name="Steenwyk J.L."/>
            <person name="Rokas A."/>
            <person name="Carro J."/>
            <person name="Camarero S."/>
            <person name="Ferreira P."/>
            <person name="Molpeceres G."/>
            <person name="Ruiz-Duenas F.J."/>
            <person name="Serrano A."/>
            <person name="Henrissat B."/>
            <person name="Drula E."/>
            <person name="Hughes K.W."/>
            <person name="Mata J.L."/>
            <person name="Ishikawa N.K."/>
            <person name="Vargas-Isla R."/>
            <person name="Ushijima S."/>
            <person name="Smith C.A."/>
            <person name="Ahrendt S."/>
            <person name="Andreopoulos W."/>
            <person name="He G."/>
            <person name="Labutti K."/>
            <person name="Lipzen A."/>
            <person name="Ng V."/>
            <person name="Sandor L."/>
            <person name="Barry K."/>
            <person name="Martinez A.T."/>
            <person name="Xiao Y."/>
            <person name="Gibbons J.G."/>
            <person name="Terashima K."/>
            <person name="Hibbett D.S."/>
            <person name="Grigoriev I.V."/>
        </authorList>
    </citation>
    <scope>NUCLEOTIDE SEQUENCE</scope>
    <source>
        <strain evidence="2">Sp2 HRB7682 ss15</strain>
    </source>
</reference>
<evidence type="ECO:0000313" key="2">
    <source>
        <dbReference type="EMBL" id="KAJ4484257.1"/>
    </source>
</evidence>
<keyword evidence="1" id="KW-0472">Membrane</keyword>
<evidence type="ECO:0000313" key="3">
    <source>
        <dbReference type="Proteomes" id="UP001150238"/>
    </source>
</evidence>
<reference evidence="2" key="2">
    <citation type="journal article" date="2023" name="Proc. Natl. Acad. Sci. U.S.A.">
        <title>A global phylogenomic analysis of the shiitake genus Lentinula.</title>
        <authorList>
            <person name="Sierra-Patev S."/>
            <person name="Min B."/>
            <person name="Naranjo-Ortiz M."/>
            <person name="Looney B."/>
            <person name="Konkel Z."/>
            <person name="Slot J.C."/>
            <person name="Sakamoto Y."/>
            <person name="Steenwyk J.L."/>
            <person name="Rokas A."/>
            <person name="Carro J."/>
            <person name="Camarero S."/>
            <person name="Ferreira P."/>
            <person name="Molpeceres G."/>
            <person name="Ruiz-Duenas F.J."/>
            <person name="Serrano A."/>
            <person name="Henrissat B."/>
            <person name="Drula E."/>
            <person name="Hughes K.W."/>
            <person name="Mata J.L."/>
            <person name="Ishikawa N.K."/>
            <person name="Vargas-Isla R."/>
            <person name="Ushijima S."/>
            <person name="Smith C.A."/>
            <person name="Donoghue J."/>
            <person name="Ahrendt S."/>
            <person name="Andreopoulos W."/>
            <person name="He G."/>
            <person name="LaButti K."/>
            <person name="Lipzen A."/>
            <person name="Ng V."/>
            <person name="Riley R."/>
            <person name="Sandor L."/>
            <person name="Barry K."/>
            <person name="Martinez A.T."/>
            <person name="Xiao Y."/>
            <person name="Gibbons J.G."/>
            <person name="Terashima K."/>
            <person name="Grigoriev I.V."/>
            <person name="Hibbett D."/>
        </authorList>
    </citation>
    <scope>NUCLEOTIDE SEQUENCE</scope>
    <source>
        <strain evidence="2">Sp2 HRB7682 ss15</strain>
    </source>
</reference>
<protein>
    <submittedName>
        <fullName evidence="2">Uncharacterized protein</fullName>
    </submittedName>
</protein>
<feature type="transmembrane region" description="Helical" evidence="1">
    <location>
        <begin position="12"/>
        <end position="40"/>
    </location>
</feature>
<dbReference type="Proteomes" id="UP001150238">
    <property type="component" value="Unassembled WGS sequence"/>
</dbReference>